<dbReference type="Proteomes" id="UP000036908">
    <property type="component" value="Unassembled WGS sequence"/>
</dbReference>
<accession>A0A0L8AIM2</accession>
<evidence type="ECO:0000313" key="2">
    <source>
        <dbReference type="Proteomes" id="UP000036908"/>
    </source>
</evidence>
<gene>
    <name evidence="1" type="ORF">OB69_13170</name>
</gene>
<dbReference type="PATRIC" id="fig|1566026.4.peg.932"/>
<proteinExistence type="predicted"/>
<dbReference type="InterPro" id="IPR012657">
    <property type="entry name" value="23S_rRNA-intervening_sequence"/>
</dbReference>
<dbReference type="EMBL" id="JSVA01000015">
    <property type="protein sequence ID" value="KOF02244.1"/>
    <property type="molecule type" value="Genomic_DNA"/>
</dbReference>
<dbReference type="Gene3D" id="1.20.1440.60">
    <property type="entry name" value="23S rRNA-intervening sequence"/>
    <property type="match status" value="1"/>
</dbReference>
<dbReference type="SUPFAM" id="SSF158446">
    <property type="entry name" value="IVS-encoded protein-like"/>
    <property type="match status" value="1"/>
</dbReference>
<organism evidence="1 2">
    <name type="scientific">Roseivirga seohaensis subsp. aquiponti</name>
    <dbReference type="NCBI Taxonomy" id="1566026"/>
    <lineage>
        <taxon>Bacteria</taxon>
        <taxon>Pseudomonadati</taxon>
        <taxon>Bacteroidota</taxon>
        <taxon>Cytophagia</taxon>
        <taxon>Cytophagales</taxon>
        <taxon>Roseivirgaceae</taxon>
        <taxon>Roseivirga</taxon>
    </lineage>
</organism>
<dbReference type="CDD" id="cd16377">
    <property type="entry name" value="23S_rRNA_IVP_like"/>
    <property type="match status" value="1"/>
</dbReference>
<dbReference type="NCBIfam" id="TIGR02436">
    <property type="entry name" value="four helix bundle protein"/>
    <property type="match status" value="1"/>
</dbReference>
<sequence>MKSFKDLEAWKKGRVLRNDISALTKTFPVEEKFKLVDQIIRASRSVTANLAEGYGRFHYQENIQFCRVSRGSLTEIQDHITVAYDEGYIDEKLAKKYDEQVEECIRIINGYINYLVKSKQEKQ</sequence>
<dbReference type="InterPro" id="IPR036583">
    <property type="entry name" value="23S_rRNA_IVS_sf"/>
</dbReference>
<dbReference type="OrthoDB" id="9811959at2"/>
<dbReference type="PANTHER" id="PTHR38471:SF2">
    <property type="entry name" value="FOUR HELIX BUNDLE PROTEIN"/>
    <property type="match status" value="1"/>
</dbReference>
<protein>
    <submittedName>
        <fullName evidence="1">S23 ribosomal protein</fullName>
    </submittedName>
</protein>
<dbReference type="GO" id="GO:0005840">
    <property type="term" value="C:ribosome"/>
    <property type="evidence" value="ECO:0007669"/>
    <property type="project" value="UniProtKB-KW"/>
</dbReference>
<keyword evidence="1" id="KW-0689">Ribosomal protein</keyword>
<dbReference type="RefSeq" id="WP_053224269.1">
    <property type="nucleotide sequence ID" value="NZ_JSVA01000015.1"/>
</dbReference>
<comment type="caution">
    <text evidence="1">The sequence shown here is derived from an EMBL/GenBank/DDBJ whole genome shotgun (WGS) entry which is preliminary data.</text>
</comment>
<keyword evidence="1" id="KW-0687">Ribonucleoprotein</keyword>
<dbReference type="PANTHER" id="PTHR38471">
    <property type="entry name" value="FOUR HELIX BUNDLE PROTEIN"/>
    <property type="match status" value="1"/>
</dbReference>
<name>A0A0L8AIM2_9BACT</name>
<evidence type="ECO:0000313" key="1">
    <source>
        <dbReference type="EMBL" id="KOF02244.1"/>
    </source>
</evidence>
<dbReference type="AlphaFoldDB" id="A0A0L8AIM2"/>
<reference evidence="2" key="1">
    <citation type="submission" date="2014-11" db="EMBL/GenBank/DDBJ databases">
        <title>Genome sequencing of Roseivirga sp. D-25.</title>
        <authorList>
            <person name="Selvaratnam C."/>
            <person name="Thevarajoo S."/>
            <person name="Goh K.M."/>
            <person name="Eee R."/>
            <person name="Chan K.-G."/>
            <person name="Chong C.S."/>
        </authorList>
    </citation>
    <scope>NUCLEOTIDE SEQUENCE [LARGE SCALE GENOMIC DNA]</scope>
    <source>
        <strain evidence="2">D-25</strain>
    </source>
</reference>
<keyword evidence="2" id="KW-1185">Reference proteome</keyword>
<dbReference type="Pfam" id="PF05635">
    <property type="entry name" value="23S_rRNA_IVP"/>
    <property type="match status" value="1"/>
</dbReference>